<evidence type="ECO:0000259" key="2">
    <source>
        <dbReference type="PROSITE" id="PS50097"/>
    </source>
</evidence>
<dbReference type="PROSITE" id="PS50097">
    <property type="entry name" value="BTB"/>
    <property type="match status" value="1"/>
</dbReference>
<proteinExistence type="predicted"/>
<dbReference type="Proteomes" id="UP000678499">
    <property type="component" value="Unassembled WGS sequence"/>
</dbReference>
<evidence type="ECO:0000313" key="3">
    <source>
        <dbReference type="EMBL" id="CAD7274598.1"/>
    </source>
</evidence>
<dbReference type="PANTHER" id="PTHR24413">
    <property type="entry name" value="SPECKLE-TYPE POZ PROTEIN"/>
    <property type="match status" value="1"/>
</dbReference>
<protein>
    <recommendedName>
        <fullName evidence="2">BTB domain-containing protein</fullName>
    </recommendedName>
</protein>
<dbReference type="InterPro" id="IPR000210">
    <property type="entry name" value="BTB/POZ_dom"/>
</dbReference>
<dbReference type="CDD" id="cd18186">
    <property type="entry name" value="BTB_POZ_ZBTB_KLHL-like"/>
    <property type="match status" value="2"/>
</dbReference>
<accession>A0A7R9GB81</accession>
<sequence length="977" mass="108168">MQTNGAGFRKKEPISRGVECASCSVASYSCALEALGSDDCPNRKSCAMDKYVGKWKITRCIPLTLCESVSDDLERVEFELTENGDVEWKGPPCVKDLPLFHCYKYELIHGSSSWDSPVLQFGFYDSHVIEVKASCCSTPGASKHQIDQSVRRNLLMLTYESLCILQCERRIPTENDILAKTTCFSLVPALEKGYFSDLCLVNATGDRKFDVHRCILESALPGTSWEDVASLLSSFPAEVLSTALHYVYSDCLPINLTETTAQQCLKFTEPSPTAASPLEGLHTLCGSYLRNLSVQSKLERICDVVEASSGKVAACFGPEFNSLGAQSGSEVLATFPAKFVDGVKTVLKETAITVIHMFYFCDLLCREKQNLGFEELGKGVRYAQKLLPTVLSNYRSCCRNLSSALSPLSSRKKLDIAAVIVQEFEFLAFDSLASVLEEIHAILQRVSSAWENRLGSDHVDLSAGSVSGSQGTSFQSFLGSAIHKTLIMQELMRIRDACDKITCMSLYFIAKKDHYLRLCVADKVKCVALGLEELLMELPWFSVRLGDLVQVSKAEYDAVCFNFCFQLAVEKFAFMLSNLRDHKASIQALMSQLASLVQREEFYTALVELELLDSRLSVGSDAGQDAGRPSSSGASVPRNSPPVFAQKKLVFLDLVASLCRPPASSDSATRLLKLLESGAHADMEFHIVCGSGDYLCFPGLMEVCASNHEEEQKVIKIRAHRVIVASRCDWFRRALTSGMQEDILRRIVIHDTSPGVFRAFLEYLYSGRLNQTEAADEGSAPWSCDQWAELLLLSDRYELPGLTVACETILIRFINPETALFLLSIADQCNAYSLKTHCLSQVTSEPSLRDSEDFEKLRPELQAEVDEAISIWLGAGCGSSGIYYRSKRIGNMHGASLESRMQSMTISSSSAARKARRAAKRAARRDYLEKQAGKLELAGNRHYPRATKARDTKAPPYPRTAVTKAPPKLFFRTGSLW</sequence>
<dbReference type="EMBL" id="OA882310">
    <property type="protein sequence ID" value="CAD7274598.1"/>
    <property type="molecule type" value="Genomic_DNA"/>
</dbReference>
<keyword evidence="4" id="KW-1185">Reference proteome</keyword>
<evidence type="ECO:0000313" key="4">
    <source>
        <dbReference type="Proteomes" id="UP000678499"/>
    </source>
</evidence>
<organism evidence="3">
    <name type="scientific">Notodromas monacha</name>
    <dbReference type="NCBI Taxonomy" id="399045"/>
    <lineage>
        <taxon>Eukaryota</taxon>
        <taxon>Metazoa</taxon>
        <taxon>Ecdysozoa</taxon>
        <taxon>Arthropoda</taxon>
        <taxon>Crustacea</taxon>
        <taxon>Oligostraca</taxon>
        <taxon>Ostracoda</taxon>
        <taxon>Podocopa</taxon>
        <taxon>Podocopida</taxon>
        <taxon>Cypridocopina</taxon>
        <taxon>Cypridoidea</taxon>
        <taxon>Cyprididae</taxon>
        <taxon>Notodromas</taxon>
    </lineage>
</organism>
<gene>
    <name evidence="3" type="ORF">NMOB1V02_LOCUS2426</name>
</gene>
<feature type="region of interest" description="Disordered" evidence="1">
    <location>
        <begin position="620"/>
        <end position="640"/>
    </location>
</feature>
<dbReference type="OrthoDB" id="684045at2759"/>
<dbReference type="SMART" id="SM00225">
    <property type="entry name" value="BTB"/>
    <property type="match status" value="1"/>
</dbReference>
<dbReference type="Gene3D" id="3.30.710.10">
    <property type="entry name" value="Potassium Channel Kv1.1, Chain A"/>
    <property type="match status" value="2"/>
</dbReference>
<feature type="compositionally biased region" description="Polar residues" evidence="1">
    <location>
        <begin position="629"/>
        <end position="638"/>
    </location>
</feature>
<dbReference type="EMBL" id="CAJPEX010000273">
    <property type="protein sequence ID" value="CAG0914750.1"/>
    <property type="molecule type" value="Genomic_DNA"/>
</dbReference>
<dbReference type="InterPro" id="IPR011333">
    <property type="entry name" value="SKP1/BTB/POZ_sf"/>
</dbReference>
<feature type="region of interest" description="Disordered" evidence="1">
    <location>
        <begin position="938"/>
        <end position="964"/>
    </location>
</feature>
<evidence type="ECO:0000256" key="1">
    <source>
        <dbReference type="SAM" id="MobiDB-lite"/>
    </source>
</evidence>
<reference evidence="3" key="1">
    <citation type="submission" date="2020-11" db="EMBL/GenBank/DDBJ databases">
        <authorList>
            <person name="Tran Van P."/>
        </authorList>
    </citation>
    <scope>NUCLEOTIDE SEQUENCE</scope>
</reference>
<name>A0A7R9GB81_9CRUS</name>
<dbReference type="SUPFAM" id="SSF54695">
    <property type="entry name" value="POZ domain"/>
    <property type="match status" value="2"/>
</dbReference>
<dbReference type="AlphaFoldDB" id="A0A7R9GB81"/>
<dbReference type="Pfam" id="PF00651">
    <property type="entry name" value="BTB"/>
    <property type="match status" value="1"/>
</dbReference>
<feature type="domain" description="BTB" evidence="2">
    <location>
        <begin position="717"/>
        <end position="773"/>
    </location>
</feature>